<dbReference type="Proteomes" id="UP000789375">
    <property type="component" value="Unassembled WGS sequence"/>
</dbReference>
<dbReference type="EMBL" id="CAJVPP010018332">
    <property type="protein sequence ID" value="CAG8735222.1"/>
    <property type="molecule type" value="Genomic_DNA"/>
</dbReference>
<dbReference type="AlphaFoldDB" id="A0A9N9IFT0"/>
<accession>A0A9N9IFT0</accession>
<comment type="caution">
    <text evidence="1">The sequence shown here is derived from an EMBL/GenBank/DDBJ whole genome shotgun (WGS) entry which is preliminary data.</text>
</comment>
<keyword evidence="2" id="KW-1185">Reference proteome</keyword>
<evidence type="ECO:0000313" key="2">
    <source>
        <dbReference type="Proteomes" id="UP000789375"/>
    </source>
</evidence>
<evidence type="ECO:0000313" key="1">
    <source>
        <dbReference type="EMBL" id="CAG8735222.1"/>
    </source>
</evidence>
<feature type="non-terminal residue" evidence="1">
    <location>
        <position position="59"/>
    </location>
</feature>
<reference evidence="1" key="1">
    <citation type="submission" date="2021-06" db="EMBL/GenBank/DDBJ databases">
        <authorList>
            <person name="Kallberg Y."/>
            <person name="Tangrot J."/>
            <person name="Rosling A."/>
        </authorList>
    </citation>
    <scope>NUCLEOTIDE SEQUENCE</scope>
    <source>
        <strain evidence="1">87-6 pot B 2015</strain>
    </source>
</reference>
<name>A0A9N9IFT0_FUNMO</name>
<proteinExistence type="predicted"/>
<gene>
    <name evidence="1" type="ORF">FMOSSE_LOCUS15856</name>
</gene>
<protein>
    <submittedName>
        <fullName evidence="1">11339_t:CDS:1</fullName>
    </submittedName>
</protein>
<sequence>VSDARSPLNYMTSAHLEFSIDIVSVLEPKKRFVSKMIFNNFKSYFGKQEIGPFHKSFSA</sequence>
<organism evidence="1 2">
    <name type="scientific">Funneliformis mosseae</name>
    <name type="common">Endomycorrhizal fungus</name>
    <name type="synonym">Glomus mosseae</name>
    <dbReference type="NCBI Taxonomy" id="27381"/>
    <lineage>
        <taxon>Eukaryota</taxon>
        <taxon>Fungi</taxon>
        <taxon>Fungi incertae sedis</taxon>
        <taxon>Mucoromycota</taxon>
        <taxon>Glomeromycotina</taxon>
        <taxon>Glomeromycetes</taxon>
        <taxon>Glomerales</taxon>
        <taxon>Glomeraceae</taxon>
        <taxon>Funneliformis</taxon>
    </lineage>
</organism>
<feature type="non-terminal residue" evidence="1">
    <location>
        <position position="1"/>
    </location>
</feature>